<sequence length="106" mass="12281">MTSDRSFPPLFGDTVPDGPLPSRSSDAPRPAKRRKNKSDKERYQEADALARSLKERLEAKRAQNRDLFIEDLYVHFDVAPIEGDFDDSERIYTLRTRLNKADDRRA</sequence>
<name>A0ABU1HVL9_9MICO</name>
<evidence type="ECO:0000313" key="3">
    <source>
        <dbReference type="Proteomes" id="UP001249291"/>
    </source>
</evidence>
<evidence type="ECO:0000313" key="2">
    <source>
        <dbReference type="EMBL" id="MDR6144111.1"/>
    </source>
</evidence>
<proteinExistence type="predicted"/>
<feature type="region of interest" description="Disordered" evidence="1">
    <location>
        <begin position="1"/>
        <end position="44"/>
    </location>
</feature>
<dbReference type="EMBL" id="JAVIZQ010000001">
    <property type="protein sequence ID" value="MDR6144111.1"/>
    <property type="molecule type" value="Genomic_DNA"/>
</dbReference>
<keyword evidence="3" id="KW-1185">Reference proteome</keyword>
<dbReference type="RefSeq" id="WP_309694001.1">
    <property type="nucleotide sequence ID" value="NZ_JAVIZQ010000001.1"/>
</dbReference>
<protein>
    <submittedName>
        <fullName evidence="2">Uncharacterized protein</fullName>
    </submittedName>
</protein>
<comment type="caution">
    <text evidence="2">The sequence shown here is derived from an EMBL/GenBank/DDBJ whole genome shotgun (WGS) entry which is preliminary data.</text>
</comment>
<organism evidence="2 3">
    <name type="scientific">Microbacterium foliorum</name>
    <dbReference type="NCBI Taxonomy" id="104336"/>
    <lineage>
        <taxon>Bacteria</taxon>
        <taxon>Bacillati</taxon>
        <taxon>Actinomycetota</taxon>
        <taxon>Actinomycetes</taxon>
        <taxon>Micrococcales</taxon>
        <taxon>Microbacteriaceae</taxon>
        <taxon>Microbacterium</taxon>
    </lineage>
</organism>
<gene>
    <name evidence="2" type="ORF">QE375_003665</name>
</gene>
<evidence type="ECO:0000256" key="1">
    <source>
        <dbReference type="SAM" id="MobiDB-lite"/>
    </source>
</evidence>
<dbReference type="Proteomes" id="UP001249291">
    <property type="component" value="Unassembled WGS sequence"/>
</dbReference>
<accession>A0ABU1HVL9</accession>
<reference evidence="2 3" key="1">
    <citation type="submission" date="2023-08" db="EMBL/GenBank/DDBJ databases">
        <title>Functional and genomic diversity of the sorghum phyllosphere microbiome.</title>
        <authorList>
            <person name="Shade A."/>
        </authorList>
    </citation>
    <scope>NUCLEOTIDE SEQUENCE [LARGE SCALE GENOMIC DNA]</scope>
    <source>
        <strain evidence="2 3">SORGH_AS_0445</strain>
    </source>
</reference>